<reference evidence="1 2" key="1">
    <citation type="submission" date="2021-04" db="EMBL/GenBank/DDBJ databases">
        <title>Mariniflexile gromovii gen. nov., sp. nov., a gliding bacterium isolated from the sea urchin Strongylocentrotus intermedius.</title>
        <authorList>
            <person name="Ko S."/>
            <person name="Le V."/>
            <person name="Ahn C.-Y."/>
            <person name="Oh H.-M."/>
        </authorList>
    </citation>
    <scope>NUCLEOTIDE SEQUENCE [LARGE SCALE GENOMIC DNA]</scope>
    <source>
        <strain evidence="1 2">KCTC 12570</strain>
    </source>
</reference>
<evidence type="ECO:0000313" key="2">
    <source>
        <dbReference type="Proteomes" id="UP000670776"/>
    </source>
</evidence>
<protein>
    <submittedName>
        <fullName evidence="1">Uncharacterized protein</fullName>
    </submittedName>
</protein>
<accession>A0ABS4BWA0</accession>
<organism evidence="1 2">
    <name type="scientific">Mariniflexile gromovii</name>
    <dbReference type="NCBI Taxonomy" id="362523"/>
    <lineage>
        <taxon>Bacteria</taxon>
        <taxon>Pseudomonadati</taxon>
        <taxon>Bacteroidota</taxon>
        <taxon>Flavobacteriia</taxon>
        <taxon>Flavobacteriales</taxon>
        <taxon>Flavobacteriaceae</taxon>
        <taxon>Mariniflexile</taxon>
    </lineage>
</organism>
<comment type="caution">
    <text evidence="1">The sequence shown here is derived from an EMBL/GenBank/DDBJ whole genome shotgun (WGS) entry which is preliminary data.</text>
</comment>
<keyword evidence="2" id="KW-1185">Reference proteome</keyword>
<evidence type="ECO:0000313" key="1">
    <source>
        <dbReference type="EMBL" id="MBP0904865.1"/>
    </source>
</evidence>
<dbReference type="Proteomes" id="UP000670776">
    <property type="component" value="Unassembled WGS sequence"/>
</dbReference>
<proteinExistence type="predicted"/>
<gene>
    <name evidence="1" type="ORF">J8H85_13570</name>
</gene>
<name>A0ABS4BWA0_9FLAO</name>
<dbReference type="EMBL" id="JAGJCB010000014">
    <property type="protein sequence ID" value="MBP0904865.1"/>
    <property type="molecule type" value="Genomic_DNA"/>
</dbReference>
<sequence>MNDKVKEMIIDYIKINICFDYDKISKMFGTSKNEVYNIIINLLYNCQSYYPPSLKLVYEEISDNTYKHKILKNDIELNISDTLVQKIWDNKNIFITDFDSPEQQLEYFKLLNIKI</sequence>
<dbReference type="RefSeq" id="WP_209655757.1">
    <property type="nucleotide sequence ID" value="NZ_JAGJCB010000014.1"/>
</dbReference>